<dbReference type="Proteomes" id="UP000630353">
    <property type="component" value="Unassembled WGS sequence"/>
</dbReference>
<gene>
    <name evidence="2" type="ORF">GCM10017083_01100</name>
</gene>
<proteinExistence type="predicted"/>
<dbReference type="Pfam" id="PF04101">
    <property type="entry name" value="Glyco_tran_28_C"/>
    <property type="match status" value="1"/>
</dbReference>
<dbReference type="EMBL" id="BMZS01000001">
    <property type="protein sequence ID" value="GHD39347.1"/>
    <property type="molecule type" value="Genomic_DNA"/>
</dbReference>
<dbReference type="RefSeq" id="WP_189986956.1">
    <property type="nucleotide sequence ID" value="NZ_BMZS01000001.1"/>
</dbReference>
<comment type="caution">
    <text evidence="2">The sequence shown here is derived from an EMBL/GenBank/DDBJ whole genome shotgun (WGS) entry which is preliminary data.</text>
</comment>
<feature type="domain" description="Glycosyl transferase family 28 C-terminal" evidence="1">
    <location>
        <begin position="233"/>
        <end position="362"/>
    </location>
</feature>
<accession>A0A918XN74</accession>
<protein>
    <submittedName>
        <fullName evidence="2">Glycosyl transferase</fullName>
    </submittedName>
</protein>
<reference evidence="2" key="1">
    <citation type="journal article" date="2014" name="Int. J. Syst. Evol. Microbiol.">
        <title>Complete genome sequence of Corynebacterium casei LMG S-19264T (=DSM 44701T), isolated from a smear-ripened cheese.</title>
        <authorList>
            <consortium name="US DOE Joint Genome Institute (JGI-PGF)"/>
            <person name="Walter F."/>
            <person name="Albersmeier A."/>
            <person name="Kalinowski J."/>
            <person name="Ruckert C."/>
        </authorList>
    </citation>
    <scope>NUCLEOTIDE SEQUENCE</scope>
    <source>
        <strain evidence="2">KCTC 42651</strain>
    </source>
</reference>
<name>A0A918XN74_9PROT</name>
<keyword evidence="2" id="KW-0808">Transferase</keyword>
<evidence type="ECO:0000259" key="1">
    <source>
        <dbReference type="Pfam" id="PF04101"/>
    </source>
</evidence>
<dbReference type="InterPro" id="IPR007235">
    <property type="entry name" value="Glyco_trans_28_C"/>
</dbReference>
<organism evidence="2 3">
    <name type="scientific">Thalassobaculum fulvum</name>
    <dbReference type="NCBI Taxonomy" id="1633335"/>
    <lineage>
        <taxon>Bacteria</taxon>
        <taxon>Pseudomonadati</taxon>
        <taxon>Pseudomonadota</taxon>
        <taxon>Alphaproteobacteria</taxon>
        <taxon>Rhodospirillales</taxon>
        <taxon>Thalassobaculaceae</taxon>
        <taxon>Thalassobaculum</taxon>
    </lineage>
</organism>
<dbReference type="Gene3D" id="3.40.50.2000">
    <property type="entry name" value="Glycogen Phosphorylase B"/>
    <property type="match status" value="1"/>
</dbReference>
<evidence type="ECO:0000313" key="3">
    <source>
        <dbReference type="Proteomes" id="UP000630353"/>
    </source>
</evidence>
<dbReference type="PANTHER" id="PTHR21015">
    <property type="entry name" value="UDP-N-ACETYLGLUCOSAMINE--N-ACETYLMURAMYL-(PENTAPEPTIDE) PYROPHOSPHORYL-UNDECAPRENOL N-ACETYLGLUCOSAMINE TRANSFERASE 1"/>
    <property type="match status" value="1"/>
</dbReference>
<dbReference type="AlphaFoldDB" id="A0A918XN74"/>
<sequence>MSARSDQPRVLLYVQNLLGIGHLRRAAAVARGLVAEGLAVDFVSGGMPVPHLPLGGAELVQLPPVRALDDAFKVLVDQHDRPIDDGFRDARRDRLLALLAERRPAAVITELFPFGRRQMRFELLPLLEAAREAPWRPVVLSSMRDILVTKPRADRNREIVDTLNAYYDVAMIHADPRLVRLERTFPMAADIRVPLAYTGYVVNADDLAIPEADPLATGEVLVSAGGGAVGHDFMRRIADAMPALPLADRTWRFVTGHHMRADALDYLRGLGRPNLVVETMRPDLPALMAGAALSISQAGYNTLLELMAVRARAVVVPFEGGVETEQRLRADLLAEAGALEVVPETGLRPATLAAAIGRALARPRDAVPAVDLDGARAAAALVMRAVRERAAA</sequence>
<dbReference type="SUPFAM" id="SSF53756">
    <property type="entry name" value="UDP-Glycosyltransferase/glycogen phosphorylase"/>
    <property type="match status" value="1"/>
</dbReference>
<keyword evidence="3" id="KW-1185">Reference proteome</keyword>
<dbReference type="GO" id="GO:0016758">
    <property type="term" value="F:hexosyltransferase activity"/>
    <property type="evidence" value="ECO:0007669"/>
    <property type="project" value="InterPro"/>
</dbReference>
<evidence type="ECO:0000313" key="2">
    <source>
        <dbReference type="EMBL" id="GHD39347.1"/>
    </source>
</evidence>
<dbReference type="PANTHER" id="PTHR21015:SF28">
    <property type="entry name" value="SLL1722 PROTEIN"/>
    <property type="match status" value="1"/>
</dbReference>
<reference evidence="2" key="2">
    <citation type="submission" date="2020-09" db="EMBL/GenBank/DDBJ databases">
        <authorList>
            <person name="Sun Q."/>
            <person name="Kim S."/>
        </authorList>
    </citation>
    <scope>NUCLEOTIDE SEQUENCE</scope>
    <source>
        <strain evidence="2">KCTC 42651</strain>
    </source>
</reference>